<sequence>MSVEQPGDPLPPITASYSRWRKPVKERKRDEQAEQVALLLAWVQGTAAARPPERAVPGEAALPNKPRVPYSTGKLVYTAIPRNHGFSLAAALGEPSQMHDPFEKQLVGLCQDEADRAAVKADKVKKRGQPAAAKCRKADENDSPRPDNVPAKRRRKRVAKKGSDMDGVNSP</sequence>
<proteinExistence type="predicted"/>
<dbReference type="AlphaFoldDB" id="A0AAW1QFI9"/>
<evidence type="ECO:0000313" key="3">
    <source>
        <dbReference type="Proteomes" id="UP001489004"/>
    </source>
</evidence>
<feature type="compositionally biased region" description="Basic residues" evidence="1">
    <location>
        <begin position="151"/>
        <end position="160"/>
    </location>
</feature>
<evidence type="ECO:0000256" key="1">
    <source>
        <dbReference type="SAM" id="MobiDB-lite"/>
    </source>
</evidence>
<organism evidence="2 3">
    <name type="scientific">[Myrmecia] bisecta</name>
    <dbReference type="NCBI Taxonomy" id="41462"/>
    <lineage>
        <taxon>Eukaryota</taxon>
        <taxon>Viridiplantae</taxon>
        <taxon>Chlorophyta</taxon>
        <taxon>core chlorophytes</taxon>
        <taxon>Trebouxiophyceae</taxon>
        <taxon>Trebouxiales</taxon>
        <taxon>Trebouxiaceae</taxon>
        <taxon>Myrmecia</taxon>
    </lineage>
</organism>
<gene>
    <name evidence="2" type="ORF">WJX72_006383</name>
</gene>
<evidence type="ECO:0000313" key="2">
    <source>
        <dbReference type="EMBL" id="KAK9820127.1"/>
    </source>
</evidence>
<dbReference type="EMBL" id="JALJOR010000003">
    <property type="protein sequence ID" value="KAK9820127.1"/>
    <property type="molecule type" value="Genomic_DNA"/>
</dbReference>
<reference evidence="2 3" key="1">
    <citation type="journal article" date="2024" name="Nat. Commun.">
        <title>Phylogenomics reveals the evolutionary origins of lichenization in chlorophyte algae.</title>
        <authorList>
            <person name="Puginier C."/>
            <person name="Libourel C."/>
            <person name="Otte J."/>
            <person name="Skaloud P."/>
            <person name="Haon M."/>
            <person name="Grisel S."/>
            <person name="Petersen M."/>
            <person name="Berrin J.G."/>
            <person name="Delaux P.M."/>
            <person name="Dal Grande F."/>
            <person name="Keller J."/>
        </authorList>
    </citation>
    <scope>NUCLEOTIDE SEQUENCE [LARGE SCALE GENOMIC DNA]</scope>
    <source>
        <strain evidence="2 3">SAG 2043</strain>
    </source>
</reference>
<name>A0AAW1QFI9_9CHLO</name>
<feature type="compositionally biased region" description="Basic and acidic residues" evidence="1">
    <location>
        <begin position="136"/>
        <end position="145"/>
    </location>
</feature>
<feature type="region of interest" description="Disordered" evidence="1">
    <location>
        <begin position="120"/>
        <end position="171"/>
    </location>
</feature>
<accession>A0AAW1QFI9</accession>
<protein>
    <submittedName>
        <fullName evidence="2">Uncharacterized protein</fullName>
    </submittedName>
</protein>
<comment type="caution">
    <text evidence="2">The sequence shown here is derived from an EMBL/GenBank/DDBJ whole genome shotgun (WGS) entry which is preliminary data.</text>
</comment>
<feature type="region of interest" description="Disordered" evidence="1">
    <location>
        <begin position="1"/>
        <end position="29"/>
    </location>
</feature>
<dbReference type="Proteomes" id="UP001489004">
    <property type="component" value="Unassembled WGS sequence"/>
</dbReference>
<keyword evidence="3" id="KW-1185">Reference proteome</keyword>